<feature type="repeat" description="ANK" evidence="7">
    <location>
        <begin position="87"/>
        <end position="119"/>
    </location>
</feature>
<evidence type="ECO:0000313" key="10">
    <source>
        <dbReference type="EMBL" id="OWM70329.1"/>
    </source>
</evidence>
<evidence type="ECO:0000256" key="6">
    <source>
        <dbReference type="ARBA" id="ARBA00023136"/>
    </source>
</evidence>
<keyword evidence="2 8" id="KW-0812">Transmembrane</keyword>
<keyword evidence="6 8" id="KW-0472">Membrane</keyword>
<feature type="transmembrane region" description="Helical" evidence="8">
    <location>
        <begin position="401"/>
        <end position="423"/>
    </location>
</feature>
<name>A0A218WCV9_PUNGR</name>
<dbReference type="GO" id="GO:0005886">
    <property type="term" value="C:plasma membrane"/>
    <property type="evidence" value="ECO:0007669"/>
    <property type="project" value="TreeGrafter"/>
</dbReference>
<dbReference type="PROSITE" id="PS50088">
    <property type="entry name" value="ANK_REPEAT"/>
    <property type="match status" value="2"/>
</dbReference>
<proteinExistence type="predicted"/>
<feature type="transmembrane region" description="Helical" evidence="8">
    <location>
        <begin position="292"/>
        <end position="310"/>
    </location>
</feature>
<dbReference type="Gene3D" id="1.25.40.20">
    <property type="entry name" value="Ankyrin repeat-containing domain"/>
    <property type="match status" value="1"/>
</dbReference>
<accession>A0A218WCV9</accession>
<organism evidence="10 11">
    <name type="scientific">Punica granatum</name>
    <name type="common">Pomegranate</name>
    <dbReference type="NCBI Taxonomy" id="22663"/>
    <lineage>
        <taxon>Eukaryota</taxon>
        <taxon>Viridiplantae</taxon>
        <taxon>Streptophyta</taxon>
        <taxon>Embryophyta</taxon>
        <taxon>Tracheophyta</taxon>
        <taxon>Spermatophyta</taxon>
        <taxon>Magnoliopsida</taxon>
        <taxon>eudicotyledons</taxon>
        <taxon>Gunneridae</taxon>
        <taxon>Pentapetalae</taxon>
        <taxon>rosids</taxon>
        <taxon>malvids</taxon>
        <taxon>Myrtales</taxon>
        <taxon>Lythraceae</taxon>
        <taxon>Punica</taxon>
    </lineage>
</organism>
<dbReference type="EMBL" id="MTKT01004762">
    <property type="protein sequence ID" value="OWM70329.1"/>
    <property type="molecule type" value="Genomic_DNA"/>
</dbReference>
<feature type="transmembrane region" description="Helical" evidence="8">
    <location>
        <begin position="361"/>
        <end position="381"/>
    </location>
</feature>
<keyword evidence="4 8" id="KW-1133">Transmembrane helix</keyword>
<dbReference type="SUPFAM" id="SSF48403">
    <property type="entry name" value="Ankyrin repeat"/>
    <property type="match status" value="1"/>
</dbReference>
<feature type="domain" description="PGG" evidence="9">
    <location>
        <begin position="285"/>
        <end position="382"/>
    </location>
</feature>
<dbReference type="Pfam" id="PF00023">
    <property type="entry name" value="Ank"/>
    <property type="match status" value="1"/>
</dbReference>
<gene>
    <name evidence="10" type="ORF">CDL15_Pgr017201</name>
</gene>
<sequence>MYTHIYIDYRARDSINNMENMLYEAAAEGDVSALQMLLWDDKLILDRVLSRCFTETPLHIAAMLGHREFVKEILSRKPEMAKELDFRKSSPLHLATAKGHVEVVKLLLSENPEVCLFRDADGRNPCHVAVIKGHTQVLKELVQAKPEAARAEIGGGNILHLCVKHYQLEALGYLLDMMGDDREFVNSLDNDGSTILHLAAADRQVEIVTLTLRKSRVELNMVNSYGFSAQDIALAHGRRHLKDIEIQESLEQAGAVQPSLRGKDQTVPVELEKNSRRHKPKREKNWLEQKRGTIMVVASLIATMAFQAGINPPEILFKENEKIKDRGDITADFINIISVSFYASACIILLLISGIPLRRRFFMWFLMVIMWVAIITIMIAFDRAVHILAQSARTAMLGGYFNFGVAGTDFVLVLIFVHTLRLIMKMVSCVRRRIKKQRSNLSSSMRQNIV</sequence>
<keyword evidence="3" id="KW-0677">Repeat</keyword>
<evidence type="ECO:0000256" key="3">
    <source>
        <dbReference type="ARBA" id="ARBA00022737"/>
    </source>
</evidence>
<dbReference type="InterPro" id="IPR002110">
    <property type="entry name" value="Ankyrin_rpt"/>
</dbReference>
<dbReference type="Pfam" id="PF13962">
    <property type="entry name" value="PGG"/>
    <property type="match status" value="1"/>
</dbReference>
<comment type="subcellular location">
    <subcellularLocation>
        <location evidence="1">Membrane</location>
        <topology evidence="1">Multi-pass membrane protein</topology>
    </subcellularLocation>
</comment>
<dbReference type="SMART" id="SM00248">
    <property type="entry name" value="ANK"/>
    <property type="match status" value="5"/>
</dbReference>
<feature type="transmembrane region" description="Helical" evidence="8">
    <location>
        <begin position="330"/>
        <end position="352"/>
    </location>
</feature>
<evidence type="ECO:0000259" key="9">
    <source>
        <dbReference type="Pfam" id="PF13962"/>
    </source>
</evidence>
<dbReference type="Pfam" id="PF12796">
    <property type="entry name" value="Ank_2"/>
    <property type="match status" value="2"/>
</dbReference>
<dbReference type="InterPro" id="IPR036770">
    <property type="entry name" value="Ankyrin_rpt-contain_sf"/>
</dbReference>
<comment type="caution">
    <text evidence="10">The sequence shown here is derived from an EMBL/GenBank/DDBJ whole genome shotgun (WGS) entry which is preliminary data.</text>
</comment>
<dbReference type="AlphaFoldDB" id="A0A218WCV9"/>
<evidence type="ECO:0000256" key="7">
    <source>
        <dbReference type="PROSITE-ProRule" id="PRU00023"/>
    </source>
</evidence>
<evidence type="ECO:0000256" key="5">
    <source>
        <dbReference type="ARBA" id="ARBA00023043"/>
    </source>
</evidence>
<dbReference type="Proteomes" id="UP000197138">
    <property type="component" value="Unassembled WGS sequence"/>
</dbReference>
<evidence type="ECO:0000256" key="8">
    <source>
        <dbReference type="SAM" id="Phobius"/>
    </source>
</evidence>
<dbReference type="PROSITE" id="PS50297">
    <property type="entry name" value="ANK_REP_REGION"/>
    <property type="match status" value="1"/>
</dbReference>
<dbReference type="PANTHER" id="PTHR24186">
    <property type="entry name" value="PROTEIN PHOSPHATASE 1 REGULATORY SUBUNIT"/>
    <property type="match status" value="1"/>
</dbReference>
<dbReference type="InterPro" id="IPR026961">
    <property type="entry name" value="PGG_dom"/>
</dbReference>
<feature type="repeat" description="ANK" evidence="7">
    <location>
        <begin position="191"/>
        <end position="224"/>
    </location>
</feature>
<protein>
    <recommendedName>
        <fullName evidence="9">PGG domain-containing protein</fullName>
    </recommendedName>
</protein>
<reference evidence="11" key="1">
    <citation type="journal article" date="2017" name="Plant J.">
        <title>The pomegranate (Punica granatum L.) genome and the genomics of punicalagin biosynthesis.</title>
        <authorList>
            <person name="Qin G."/>
            <person name="Xu C."/>
            <person name="Ming R."/>
            <person name="Tang H."/>
            <person name="Guyot R."/>
            <person name="Kramer E.M."/>
            <person name="Hu Y."/>
            <person name="Yi X."/>
            <person name="Qi Y."/>
            <person name="Xu X."/>
            <person name="Gao Z."/>
            <person name="Pan H."/>
            <person name="Jian J."/>
            <person name="Tian Y."/>
            <person name="Yue Z."/>
            <person name="Xu Y."/>
        </authorList>
    </citation>
    <scope>NUCLEOTIDE SEQUENCE [LARGE SCALE GENOMIC DNA]</scope>
    <source>
        <strain evidence="11">cv. Dabenzi</strain>
    </source>
</reference>
<evidence type="ECO:0000313" key="11">
    <source>
        <dbReference type="Proteomes" id="UP000197138"/>
    </source>
</evidence>
<evidence type="ECO:0000256" key="4">
    <source>
        <dbReference type="ARBA" id="ARBA00022989"/>
    </source>
</evidence>
<evidence type="ECO:0000256" key="2">
    <source>
        <dbReference type="ARBA" id="ARBA00022692"/>
    </source>
</evidence>
<keyword evidence="5 7" id="KW-0040">ANK repeat</keyword>
<dbReference type="PANTHER" id="PTHR24186:SF37">
    <property type="entry name" value="PGG DOMAIN-CONTAINING PROTEIN"/>
    <property type="match status" value="1"/>
</dbReference>
<evidence type="ECO:0000256" key="1">
    <source>
        <dbReference type="ARBA" id="ARBA00004141"/>
    </source>
</evidence>